<keyword evidence="2" id="KW-1185">Reference proteome</keyword>
<dbReference type="AlphaFoldDB" id="A0A5N6R1I6"/>
<reference evidence="1 2" key="1">
    <citation type="submission" date="2019-06" db="EMBL/GenBank/DDBJ databases">
        <title>A chromosomal-level reference genome of Carpinus fangiana (Coryloideae, Betulaceae).</title>
        <authorList>
            <person name="Yang X."/>
            <person name="Wang Z."/>
            <person name="Zhang L."/>
            <person name="Hao G."/>
            <person name="Liu J."/>
            <person name="Yang Y."/>
        </authorList>
    </citation>
    <scope>NUCLEOTIDE SEQUENCE [LARGE SCALE GENOMIC DNA]</scope>
    <source>
        <strain evidence="1">Cfa_2016G</strain>
        <tissue evidence="1">Leaf</tissue>
    </source>
</reference>
<dbReference type="EMBL" id="CM017323">
    <property type="protein sequence ID" value="KAE8022571.1"/>
    <property type="molecule type" value="Genomic_DNA"/>
</dbReference>
<gene>
    <name evidence="1" type="ORF">FH972_008361</name>
</gene>
<evidence type="ECO:0000313" key="1">
    <source>
        <dbReference type="EMBL" id="KAE8022571.1"/>
    </source>
</evidence>
<dbReference type="Proteomes" id="UP000327013">
    <property type="component" value="Chromosome 3"/>
</dbReference>
<proteinExistence type="predicted"/>
<name>A0A5N6R1I6_9ROSI</name>
<organism evidence="1 2">
    <name type="scientific">Carpinus fangiana</name>
    <dbReference type="NCBI Taxonomy" id="176857"/>
    <lineage>
        <taxon>Eukaryota</taxon>
        <taxon>Viridiplantae</taxon>
        <taxon>Streptophyta</taxon>
        <taxon>Embryophyta</taxon>
        <taxon>Tracheophyta</taxon>
        <taxon>Spermatophyta</taxon>
        <taxon>Magnoliopsida</taxon>
        <taxon>eudicotyledons</taxon>
        <taxon>Gunneridae</taxon>
        <taxon>Pentapetalae</taxon>
        <taxon>rosids</taxon>
        <taxon>fabids</taxon>
        <taxon>Fagales</taxon>
        <taxon>Betulaceae</taxon>
        <taxon>Carpinus</taxon>
    </lineage>
</organism>
<accession>A0A5N6R1I6</accession>
<sequence length="76" mass="8556">MYSVLGLRARLHRWIGLVGEDSNGEERGPVVDPGVEEAPGLVRARGRFEMEDLHLPVHEPLDFLVKLDEFESIFVG</sequence>
<protein>
    <submittedName>
        <fullName evidence="1">Uncharacterized protein</fullName>
    </submittedName>
</protein>
<evidence type="ECO:0000313" key="2">
    <source>
        <dbReference type="Proteomes" id="UP000327013"/>
    </source>
</evidence>